<feature type="transmembrane region" description="Helical" evidence="1">
    <location>
        <begin position="437"/>
        <end position="460"/>
    </location>
</feature>
<dbReference type="Pfam" id="PF20176">
    <property type="entry name" value="DUF6541"/>
    <property type="match status" value="1"/>
</dbReference>
<protein>
    <submittedName>
        <fullName evidence="2">Uncharacterized protein</fullName>
    </submittedName>
</protein>
<gene>
    <name evidence="2" type="ORF">ET524_08515</name>
</gene>
<proteinExistence type="predicted"/>
<keyword evidence="1" id="KW-0812">Transmembrane</keyword>
<accession>A0A4Q2JZV4</accession>
<evidence type="ECO:0000313" key="3">
    <source>
        <dbReference type="Proteomes" id="UP000293345"/>
    </source>
</evidence>
<dbReference type="OrthoDB" id="3169698at2"/>
<dbReference type="InterPro" id="IPR046671">
    <property type="entry name" value="DUF6541"/>
</dbReference>
<feature type="transmembrane region" description="Helical" evidence="1">
    <location>
        <begin position="35"/>
        <end position="56"/>
    </location>
</feature>
<feature type="transmembrane region" description="Helical" evidence="1">
    <location>
        <begin position="222"/>
        <end position="245"/>
    </location>
</feature>
<organism evidence="2 3">
    <name type="scientific">Senegalimassilia faecalis</name>
    <dbReference type="NCBI Taxonomy" id="2509433"/>
    <lineage>
        <taxon>Bacteria</taxon>
        <taxon>Bacillati</taxon>
        <taxon>Actinomycetota</taxon>
        <taxon>Coriobacteriia</taxon>
        <taxon>Coriobacteriales</taxon>
        <taxon>Coriobacteriaceae</taxon>
        <taxon>Senegalimassilia</taxon>
    </lineage>
</organism>
<feature type="transmembrane region" description="Helical" evidence="1">
    <location>
        <begin position="327"/>
        <end position="345"/>
    </location>
</feature>
<dbReference type="AlphaFoldDB" id="A0A4Q2JZV4"/>
<evidence type="ECO:0000313" key="2">
    <source>
        <dbReference type="EMBL" id="RXZ54516.1"/>
    </source>
</evidence>
<dbReference type="EMBL" id="SDPW01000001">
    <property type="protein sequence ID" value="RXZ54516.1"/>
    <property type="molecule type" value="Genomic_DNA"/>
</dbReference>
<feature type="transmembrane region" description="Helical" evidence="1">
    <location>
        <begin position="481"/>
        <end position="504"/>
    </location>
</feature>
<feature type="transmembrane region" description="Helical" evidence="1">
    <location>
        <begin position="189"/>
        <end position="210"/>
    </location>
</feature>
<reference evidence="2 3" key="1">
    <citation type="submission" date="2019-01" db="EMBL/GenBank/DDBJ databases">
        <title>Senegalimassilia sp. nov. KGMB04484 isolated human feces.</title>
        <authorList>
            <person name="Han K.-I."/>
            <person name="Kim J.-S."/>
            <person name="Lee K.C."/>
            <person name="Suh M.K."/>
            <person name="Eom M.K."/>
            <person name="Lee J.H."/>
            <person name="Park S.-H."/>
            <person name="Kang S.W."/>
            <person name="Park J.-E."/>
            <person name="Oh B.S."/>
            <person name="Yu S.Y."/>
            <person name="Choi S.-H."/>
            <person name="Lee D.H."/>
            <person name="Yoon H."/>
            <person name="Kim B.-Y."/>
            <person name="Lee J.H."/>
            <person name="Lee J.-S."/>
        </authorList>
    </citation>
    <scope>NUCLEOTIDE SEQUENCE [LARGE SCALE GENOMIC DNA]</scope>
    <source>
        <strain evidence="2 3">KGMB04484</strain>
    </source>
</reference>
<feature type="transmembrane region" description="Helical" evidence="1">
    <location>
        <begin position="299"/>
        <end position="315"/>
    </location>
</feature>
<feature type="transmembrane region" description="Helical" evidence="1">
    <location>
        <begin position="103"/>
        <end position="124"/>
    </location>
</feature>
<keyword evidence="1" id="KW-1133">Transmembrane helix</keyword>
<keyword evidence="1" id="KW-0472">Membrane</keyword>
<feature type="transmembrane region" description="Helical" evidence="1">
    <location>
        <begin position="401"/>
        <end position="417"/>
    </location>
</feature>
<keyword evidence="3" id="KW-1185">Reference proteome</keyword>
<sequence>MWLTFGFAVLIAVLVLYVPGYLVGRGLRLDRFASVAVAPAFSVFALVALGVVFFAVGITCSAWVLLLACVVLCLLVFAVCGSVRRAKGGTACSNPSALGDVRLQVALCVGVAVFVAALVFLHAMGDPASFSRNDDTTVHLSVVRGFLDSGTYSTLNVTKYLDLGEAGGYYPAAWHVVTAVVTSFVGNEVALATNAMIFVTCTVVLPLGVLCLMRALFPDNKLVVCGGSLFSAAFCGFPWGFVVYGQLLSNLFSFAMIPAALGVLICGLAGKGGLSKCAWVAAYACSMVAVALAQPNGAFTLGVWSVLFAVSYLWGREAGASRRGKTAAVVLLLVACAAWVVLFLAPPLQSVVTYSWKSTLSIPEAVVSGLLFMFTSREGVQPFLTLLVLLGVAKTLKDKRLRWLSVAYVVALVFYVIDVSTDGFVKQLLTGFWYTDYYRTGAMTALFAIPLAALGFAWLVELGSQLVGRVRPACANGRRPLVIAVVVVVAALTACQFAPVHFAFGNTDVRPGLMKIHKEVSGRYSWNKGLTSEEDAFVKNVMSIAGHDCVINLPHDGSCWAYGVEGVNTYFRRAGTSGPVGLEEFASLIRTRLCDYASSDEVRAAVEQAGAHYVMMLDDKSGDDRTVVNLRYKEEDWAGIESITPETPGFSLVLSEGDMRLYRIGD</sequence>
<feature type="transmembrane region" description="Helical" evidence="1">
    <location>
        <begin position="62"/>
        <end position="83"/>
    </location>
</feature>
<feature type="transmembrane region" description="Helical" evidence="1">
    <location>
        <begin position="6"/>
        <end position="23"/>
    </location>
</feature>
<dbReference type="RefSeq" id="WP_129424966.1">
    <property type="nucleotide sequence ID" value="NZ_SDPW01000001.1"/>
</dbReference>
<name>A0A4Q2JZV4_9ACTN</name>
<feature type="transmembrane region" description="Helical" evidence="1">
    <location>
        <begin position="251"/>
        <end position="270"/>
    </location>
</feature>
<comment type="caution">
    <text evidence="2">The sequence shown here is derived from an EMBL/GenBank/DDBJ whole genome shotgun (WGS) entry which is preliminary data.</text>
</comment>
<feature type="transmembrane region" description="Helical" evidence="1">
    <location>
        <begin position="277"/>
        <end position="293"/>
    </location>
</feature>
<evidence type="ECO:0000256" key="1">
    <source>
        <dbReference type="SAM" id="Phobius"/>
    </source>
</evidence>
<dbReference type="Proteomes" id="UP000293345">
    <property type="component" value="Unassembled WGS sequence"/>
</dbReference>
<feature type="transmembrane region" description="Helical" evidence="1">
    <location>
        <begin position="365"/>
        <end position="389"/>
    </location>
</feature>